<dbReference type="AlphaFoldDB" id="A0A5Q4BW36"/>
<keyword evidence="2" id="KW-1185">Reference proteome</keyword>
<accession>A0A5Q4BW36</accession>
<protein>
    <submittedName>
        <fullName evidence="1">Uncharacterized protein</fullName>
    </submittedName>
</protein>
<dbReference type="Proteomes" id="UP000326340">
    <property type="component" value="Unassembled WGS sequence"/>
</dbReference>
<name>A0A5Q4BW36_9PEZI</name>
<dbReference type="EMBL" id="PUHP01000317">
    <property type="protein sequence ID" value="TQN70991.1"/>
    <property type="molecule type" value="Genomic_DNA"/>
</dbReference>
<evidence type="ECO:0000313" key="1">
    <source>
        <dbReference type="EMBL" id="TQN70991.1"/>
    </source>
</evidence>
<proteinExistence type="predicted"/>
<organism evidence="1 2">
    <name type="scientific">Colletotrichum shisoi</name>
    <dbReference type="NCBI Taxonomy" id="2078593"/>
    <lineage>
        <taxon>Eukaryota</taxon>
        <taxon>Fungi</taxon>
        <taxon>Dikarya</taxon>
        <taxon>Ascomycota</taxon>
        <taxon>Pezizomycotina</taxon>
        <taxon>Sordariomycetes</taxon>
        <taxon>Hypocreomycetidae</taxon>
        <taxon>Glomerellales</taxon>
        <taxon>Glomerellaceae</taxon>
        <taxon>Colletotrichum</taxon>
        <taxon>Colletotrichum destructivum species complex</taxon>
    </lineage>
</organism>
<gene>
    <name evidence="1" type="ORF">CSHISOI_04494</name>
</gene>
<reference evidence="1 2" key="1">
    <citation type="journal article" date="2019" name="Sci. Rep.">
        <title>Colletotrichum shisoi sp. nov., an anthracnose pathogen of Perilla frutescens in Japan: molecular phylogenetic, morphological and genomic evidence.</title>
        <authorList>
            <person name="Gan P."/>
            <person name="Tsushima A."/>
            <person name="Hiroyama R."/>
            <person name="Narusaka M."/>
            <person name="Takano Y."/>
            <person name="Narusaka Y."/>
            <person name="Kawaradani M."/>
            <person name="Damm U."/>
            <person name="Shirasu K."/>
        </authorList>
    </citation>
    <scope>NUCLEOTIDE SEQUENCE [LARGE SCALE GENOMIC DNA]</scope>
    <source>
        <strain evidence="1 2">PG-2018a</strain>
    </source>
</reference>
<evidence type="ECO:0000313" key="2">
    <source>
        <dbReference type="Proteomes" id="UP000326340"/>
    </source>
</evidence>
<comment type="caution">
    <text evidence="1">The sequence shown here is derived from an EMBL/GenBank/DDBJ whole genome shotgun (WGS) entry which is preliminary data.</text>
</comment>
<sequence length="119" mass="12916">MSSLRTLIPAIMVQPPTASGSMAVLPSSGLVRSEPEYPLQVDVVFVHDVNYLHADPNGHYARLKVSSVLKEMVTGPGIRIDYMRAIDLSGSRDAVFKGLPEAKSDGVWLETGHEALKDI</sequence>
<dbReference type="OrthoDB" id="2544694at2759"/>